<feature type="domain" description="Protein kinase" evidence="5">
    <location>
        <begin position="204"/>
        <end position="468"/>
    </location>
</feature>
<dbReference type="SUPFAM" id="SSF81901">
    <property type="entry name" value="HCP-like"/>
    <property type="match status" value="1"/>
</dbReference>
<dbReference type="Proteomes" id="UP000022910">
    <property type="component" value="Unassembled WGS sequence"/>
</dbReference>
<reference evidence="6 7" key="1">
    <citation type="submission" date="2014-02" db="EMBL/GenBank/DDBJ databases">
        <title>Single nucleus genome sequencing reveals high similarity among nuclei of an endomycorrhizal fungus.</title>
        <authorList>
            <person name="Lin K."/>
            <person name="Geurts R."/>
            <person name="Zhang Z."/>
            <person name="Limpens E."/>
            <person name="Saunders D.G."/>
            <person name="Mu D."/>
            <person name="Pang E."/>
            <person name="Cao H."/>
            <person name="Cha H."/>
            <person name="Lin T."/>
            <person name="Zhou Q."/>
            <person name="Shang Y."/>
            <person name="Li Y."/>
            <person name="Ivanov S."/>
            <person name="Sharma T."/>
            <person name="Velzen R.V."/>
            <person name="Ruijter N.D."/>
            <person name="Aanen D.K."/>
            <person name="Win J."/>
            <person name="Kamoun S."/>
            <person name="Bisseling T."/>
            <person name="Huang S."/>
        </authorList>
    </citation>
    <scope>NUCLEOTIDE SEQUENCE [LARGE SCALE GENOMIC DNA]</scope>
    <source>
        <strain evidence="7">DAOM197198w</strain>
    </source>
</reference>
<comment type="caution">
    <text evidence="6">The sequence shown here is derived from an EMBL/GenBank/DDBJ whole genome shotgun (WGS) entry which is preliminary data.</text>
</comment>
<dbReference type="OrthoDB" id="2322290at2759"/>
<dbReference type="Gene3D" id="1.10.510.10">
    <property type="entry name" value="Transferase(Phosphotransferase) domain 1"/>
    <property type="match status" value="1"/>
</dbReference>
<dbReference type="EMBL" id="JEMT01017919">
    <property type="protein sequence ID" value="EXX67222.1"/>
    <property type="molecule type" value="Genomic_DNA"/>
</dbReference>
<sequence length="670" mass="78104">MEEVKEALNIVGDIMGTYLPLIQSATIVINDIIKICEAAEYNQNICNSLLDRVKLTSTAIDSLKRRKQKNENKLRNEVYYQAFHKFIYVLNEIETYTADISKIHGFWKYKKADSVKEKFMQISIDYDKSMNDLHFTIAVANEEQKKIDEEALAEDLADFDKFLKTIDRKTDDLHEIKYIKNHTIEKSLHNVNKINPIYLSLPLRRTHDDVRRGSNFVIKRIFKGQEVACKKSLMNDKEIKSSPEVRRLIMILIKLSNCNHILKFYGVSKIGIDNVMIFEWAERGTLRELYEKKNISWHFKVRIALNICRGLVFLQQAEILHHNLKCGNILMTQTLEPKIYNFELARFDSGYSISIGSEIHDAIRWIAPEKLSNFSRYTTWCEIFSFSMLLWELAFEKVPYRNWTLEKIMAHVTKGGRETIKFEKSTPEISILQEGYKRIINDAWKQIPHERKPLLKILDMLEELHKSISYMFDDNLQELFPDKVLDLDKLNEVNNDLDMQDDVVSDVSDLSPIIISLDEGILAFQASLHQKAWKCFEYHAGNDNVIAKYWKGRYLWDGLHDNVKEREEGKTLLKEAADKGNPDAQLRYAFTLLKFIREGNNREIMMDYITKAAIGDNSAAQFHLGEIYYMGKCRISKDENEGIKWLRKAALRSNNKAIKLLQKLGIDVLG</sequence>
<proteinExistence type="predicted"/>
<accession>A0A015JCJ1</accession>
<dbReference type="GO" id="GO:0004674">
    <property type="term" value="F:protein serine/threonine kinase activity"/>
    <property type="evidence" value="ECO:0007669"/>
    <property type="project" value="TreeGrafter"/>
</dbReference>
<dbReference type="PANTHER" id="PTHR44329:SF288">
    <property type="entry name" value="MITOGEN-ACTIVATED PROTEIN KINASE KINASE KINASE 20"/>
    <property type="match status" value="1"/>
</dbReference>
<organism evidence="6 7">
    <name type="scientific">Rhizophagus irregularis (strain DAOM 197198w)</name>
    <name type="common">Glomus intraradices</name>
    <dbReference type="NCBI Taxonomy" id="1432141"/>
    <lineage>
        <taxon>Eukaryota</taxon>
        <taxon>Fungi</taxon>
        <taxon>Fungi incertae sedis</taxon>
        <taxon>Mucoromycota</taxon>
        <taxon>Glomeromycotina</taxon>
        <taxon>Glomeromycetes</taxon>
        <taxon>Glomerales</taxon>
        <taxon>Glomeraceae</taxon>
        <taxon>Rhizophagus</taxon>
    </lineage>
</organism>
<dbReference type="PROSITE" id="PS50011">
    <property type="entry name" value="PROTEIN_KINASE_DOM"/>
    <property type="match status" value="1"/>
</dbReference>
<keyword evidence="4" id="KW-0067">ATP-binding</keyword>
<evidence type="ECO:0000259" key="5">
    <source>
        <dbReference type="PROSITE" id="PS50011"/>
    </source>
</evidence>
<protein>
    <submittedName>
        <fullName evidence="6">Gin4p</fullName>
    </submittedName>
</protein>
<dbReference type="SUPFAM" id="SSF56112">
    <property type="entry name" value="Protein kinase-like (PK-like)"/>
    <property type="match status" value="1"/>
</dbReference>
<dbReference type="AlphaFoldDB" id="A0A015JCJ1"/>
<dbReference type="GO" id="GO:0007166">
    <property type="term" value="P:cell surface receptor signaling pathway"/>
    <property type="evidence" value="ECO:0007669"/>
    <property type="project" value="InterPro"/>
</dbReference>
<dbReference type="GO" id="GO:0005524">
    <property type="term" value="F:ATP binding"/>
    <property type="evidence" value="ECO:0007669"/>
    <property type="project" value="UniProtKB-KW"/>
</dbReference>
<dbReference type="InterPro" id="IPR006597">
    <property type="entry name" value="Sel1-like"/>
</dbReference>
<dbReference type="PANTHER" id="PTHR44329">
    <property type="entry name" value="SERINE/THREONINE-PROTEIN KINASE TNNI3K-RELATED"/>
    <property type="match status" value="1"/>
</dbReference>
<evidence type="ECO:0000256" key="3">
    <source>
        <dbReference type="ARBA" id="ARBA00022777"/>
    </source>
</evidence>
<dbReference type="InterPro" id="IPR059179">
    <property type="entry name" value="MLKL-like_MCAfunc"/>
</dbReference>
<dbReference type="InterPro" id="IPR051681">
    <property type="entry name" value="Ser/Thr_Kinases-Pseudokinases"/>
</dbReference>
<dbReference type="InterPro" id="IPR000719">
    <property type="entry name" value="Prot_kinase_dom"/>
</dbReference>
<evidence type="ECO:0000256" key="1">
    <source>
        <dbReference type="ARBA" id="ARBA00022679"/>
    </source>
</evidence>
<keyword evidence="7" id="KW-1185">Reference proteome</keyword>
<dbReference type="CDD" id="cd21037">
    <property type="entry name" value="MLKL_NTD"/>
    <property type="match status" value="1"/>
</dbReference>
<dbReference type="Gene3D" id="1.20.930.20">
    <property type="entry name" value="Adaptor protein Cbl, N-terminal domain"/>
    <property type="match status" value="1"/>
</dbReference>
<name>A0A015JCJ1_RHIIW</name>
<evidence type="ECO:0000256" key="2">
    <source>
        <dbReference type="ARBA" id="ARBA00022741"/>
    </source>
</evidence>
<keyword evidence="1" id="KW-0808">Transferase</keyword>
<evidence type="ECO:0000256" key="4">
    <source>
        <dbReference type="ARBA" id="ARBA00022840"/>
    </source>
</evidence>
<dbReference type="SMR" id="A0A015JCJ1"/>
<gene>
    <name evidence="6" type="ORF">RirG_116340</name>
</gene>
<dbReference type="InterPro" id="IPR011990">
    <property type="entry name" value="TPR-like_helical_dom_sf"/>
</dbReference>
<keyword evidence="2" id="KW-0547">Nucleotide-binding</keyword>
<dbReference type="Pfam" id="PF08238">
    <property type="entry name" value="Sel1"/>
    <property type="match status" value="1"/>
</dbReference>
<dbReference type="InterPro" id="IPR011009">
    <property type="entry name" value="Kinase-like_dom_sf"/>
</dbReference>
<dbReference type="HOGENOM" id="CLU_000288_102_3_1"/>
<dbReference type="Gene3D" id="1.25.40.10">
    <property type="entry name" value="Tetratricopeptide repeat domain"/>
    <property type="match status" value="1"/>
</dbReference>
<dbReference type="InterPro" id="IPR001245">
    <property type="entry name" value="Ser-Thr/Tyr_kinase_cat_dom"/>
</dbReference>
<dbReference type="Pfam" id="PF07714">
    <property type="entry name" value="PK_Tyr_Ser-Thr"/>
    <property type="match status" value="1"/>
</dbReference>
<dbReference type="SMART" id="SM00671">
    <property type="entry name" value="SEL1"/>
    <property type="match status" value="2"/>
</dbReference>
<evidence type="ECO:0000313" key="7">
    <source>
        <dbReference type="Proteomes" id="UP000022910"/>
    </source>
</evidence>
<dbReference type="STRING" id="1432141.A0A015JCJ1"/>
<dbReference type="InterPro" id="IPR036537">
    <property type="entry name" value="Adaptor_Cbl_N_dom_sf"/>
</dbReference>
<keyword evidence="3" id="KW-0418">Kinase</keyword>
<evidence type="ECO:0000313" key="6">
    <source>
        <dbReference type="EMBL" id="EXX67222.1"/>
    </source>
</evidence>